<comment type="caution">
    <text evidence="2">The sequence shown here is derived from an EMBL/GenBank/DDBJ whole genome shotgun (WGS) entry which is preliminary data.</text>
</comment>
<reference evidence="2" key="1">
    <citation type="journal article" name="BMC Genomics">
        <title>Long-read sequencing and de novo genome assembly of marine medaka (Oryzias melastigma).</title>
        <authorList>
            <person name="Liang P."/>
            <person name="Saqib H.S.A."/>
            <person name="Ni X."/>
            <person name="Shen Y."/>
        </authorList>
    </citation>
    <scope>NUCLEOTIDE SEQUENCE</scope>
    <source>
        <strain evidence="2">Bigg-433</strain>
    </source>
</reference>
<evidence type="ECO:0000313" key="2">
    <source>
        <dbReference type="EMBL" id="KAF6736159.1"/>
    </source>
</evidence>
<proteinExistence type="predicted"/>
<dbReference type="AlphaFoldDB" id="A0A834FL38"/>
<keyword evidence="1" id="KW-0472">Membrane</keyword>
<keyword evidence="1" id="KW-0812">Transmembrane</keyword>
<name>A0A834FL38_ORYME</name>
<evidence type="ECO:0000313" key="3">
    <source>
        <dbReference type="Proteomes" id="UP000646548"/>
    </source>
</evidence>
<feature type="transmembrane region" description="Helical" evidence="1">
    <location>
        <begin position="12"/>
        <end position="37"/>
    </location>
</feature>
<keyword evidence="1" id="KW-1133">Transmembrane helix</keyword>
<accession>A0A834FL38</accession>
<protein>
    <submittedName>
        <fullName evidence="2">Uncharacterized protein</fullName>
    </submittedName>
</protein>
<sequence length="270" mass="29237">MCARFHSGNAGFVRWVAVAMFHCSIIWLPGISSGFVLQKSSAFTPHLDVLAPPQATSPSSNGSDMSCWNMTANPVWDQRLYEPTADFSGLLPSPLQVNLVLMALPALISAVLGPPPYENDPEVQAGFYSFTAHAQHLPLRLVLQGLVTSKGGVGSFVMLGLRLLFGRQTLTSSLVGFPLLPTKQWKCQRRNSRTEICAGPGSLGCLCDACGPRPAELLLLVLAASCRNKRPMFSLSLCLLTGVSPLRLRCGHWALARPGEEIALRTQHRC</sequence>
<gene>
    <name evidence="2" type="ORF">FQA47_020364</name>
</gene>
<evidence type="ECO:0000256" key="1">
    <source>
        <dbReference type="SAM" id="Phobius"/>
    </source>
</evidence>
<organism evidence="2 3">
    <name type="scientific">Oryzias melastigma</name>
    <name type="common">Marine medaka</name>
    <dbReference type="NCBI Taxonomy" id="30732"/>
    <lineage>
        <taxon>Eukaryota</taxon>
        <taxon>Metazoa</taxon>
        <taxon>Chordata</taxon>
        <taxon>Craniata</taxon>
        <taxon>Vertebrata</taxon>
        <taxon>Euteleostomi</taxon>
        <taxon>Actinopterygii</taxon>
        <taxon>Neopterygii</taxon>
        <taxon>Teleostei</taxon>
        <taxon>Neoteleostei</taxon>
        <taxon>Acanthomorphata</taxon>
        <taxon>Ovalentaria</taxon>
        <taxon>Atherinomorphae</taxon>
        <taxon>Beloniformes</taxon>
        <taxon>Adrianichthyidae</taxon>
        <taxon>Oryziinae</taxon>
        <taxon>Oryzias</taxon>
    </lineage>
</organism>
<dbReference type="Proteomes" id="UP000646548">
    <property type="component" value="Unassembled WGS sequence"/>
</dbReference>
<dbReference type="EMBL" id="WKFB01000095">
    <property type="protein sequence ID" value="KAF6736159.1"/>
    <property type="molecule type" value="Genomic_DNA"/>
</dbReference>